<gene>
    <name evidence="10" type="ORF">P4447_08350</name>
</gene>
<evidence type="ECO:0000256" key="4">
    <source>
        <dbReference type="ARBA" id="ARBA00022519"/>
    </source>
</evidence>
<dbReference type="PROSITE" id="PS50928">
    <property type="entry name" value="ABC_TM1"/>
    <property type="match status" value="1"/>
</dbReference>
<proteinExistence type="inferred from homology"/>
<keyword evidence="3" id="KW-1003">Cell membrane</keyword>
<comment type="subcellular location">
    <subcellularLocation>
        <location evidence="1">Cell inner membrane</location>
        <topology evidence="1">Multi-pass membrane protein</topology>
    </subcellularLocation>
    <subcellularLocation>
        <location evidence="8">Cell membrane</location>
        <topology evidence="8">Multi-pass membrane protein</topology>
    </subcellularLocation>
</comment>
<name>A0ABU6N8M7_9BACI</name>
<comment type="caution">
    <text evidence="10">The sequence shown here is derived from an EMBL/GenBank/DDBJ whole genome shotgun (WGS) entry which is preliminary data.</text>
</comment>
<dbReference type="EMBL" id="JARMQG010000088">
    <property type="protein sequence ID" value="MED3562465.1"/>
    <property type="molecule type" value="Genomic_DNA"/>
</dbReference>
<protein>
    <submittedName>
        <fullName evidence="10">ABC transporter permease</fullName>
    </submittedName>
</protein>
<dbReference type="SUPFAM" id="SSF161098">
    <property type="entry name" value="MetI-like"/>
    <property type="match status" value="1"/>
</dbReference>
<dbReference type="PANTHER" id="PTHR43357:SF4">
    <property type="entry name" value="INNER MEMBRANE ABC TRANSPORTER PERMEASE PROTEIN YDCV"/>
    <property type="match status" value="1"/>
</dbReference>
<dbReference type="InterPro" id="IPR000515">
    <property type="entry name" value="MetI-like"/>
</dbReference>
<feature type="transmembrane region" description="Helical" evidence="8">
    <location>
        <begin position="92"/>
        <end position="113"/>
    </location>
</feature>
<keyword evidence="4" id="KW-0997">Cell inner membrane</keyword>
<evidence type="ECO:0000256" key="5">
    <source>
        <dbReference type="ARBA" id="ARBA00022692"/>
    </source>
</evidence>
<keyword evidence="5 8" id="KW-0812">Transmembrane</keyword>
<evidence type="ECO:0000256" key="6">
    <source>
        <dbReference type="ARBA" id="ARBA00022989"/>
    </source>
</evidence>
<accession>A0ABU6N8M7</accession>
<feature type="domain" description="ABC transmembrane type-1" evidence="9">
    <location>
        <begin position="57"/>
        <end position="245"/>
    </location>
</feature>
<feature type="transmembrane region" description="Helical" evidence="8">
    <location>
        <begin position="182"/>
        <end position="206"/>
    </location>
</feature>
<reference evidence="10 11" key="1">
    <citation type="submission" date="2023-03" db="EMBL/GenBank/DDBJ databases">
        <title>Bacillus Genome Sequencing.</title>
        <authorList>
            <person name="Dunlap C."/>
        </authorList>
    </citation>
    <scope>NUCLEOTIDE SEQUENCE [LARGE SCALE GENOMIC DNA]</scope>
    <source>
        <strain evidence="10 11">B-14544</strain>
    </source>
</reference>
<dbReference type="Gene3D" id="1.10.3720.10">
    <property type="entry name" value="MetI-like"/>
    <property type="match status" value="1"/>
</dbReference>
<dbReference type="CDD" id="cd06261">
    <property type="entry name" value="TM_PBP2"/>
    <property type="match status" value="1"/>
</dbReference>
<keyword evidence="6 8" id="KW-1133">Transmembrane helix</keyword>
<feature type="transmembrane region" description="Helical" evidence="8">
    <location>
        <begin position="53"/>
        <end position="80"/>
    </location>
</feature>
<sequence length="262" mass="28876">MWLKFIVVLIIIALISPILVIIPMSFSSSSFFEFPIPGYSFKWYLSFFHNEEWVVGLIRSLSIAFFTAILSTILGVMASLAVTRLNFYGKKVFMSLMVAPMIIPVIITGVALYHSFAPLNLTNTFTGLVLAHTVLAIPIVFVTVTASLQGMDRNLEWAAMGLGSTPIGTFFKVTLPLIRPGVLSGALFAFIISFDEVVVTIFLGGSSTKTLPIAMWENLRIQVDPTMAAVSSILILITITLFLGQELVSVRKARLKRKLNNH</sequence>
<organism evidence="10 11">
    <name type="scientific">Bacillus xiapuensis</name>
    <dbReference type="NCBI Taxonomy" id="2014075"/>
    <lineage>
        <taxon>Bacteria</taxon>
        <taxon>Bacillati</taxon>
        <taxon>Bacillota</taxon>
        <taxon>Bacilli</taxon>
        <taxon>Bacillales</taxon>
        <taxon>Bacillaceae</taxon>
        <taxon>Bacillus</taxon>
    </lineage>
</organism>
<evidence type="ECO:0000256" key="1">
    <source>
        <dbReference type="ARBA" id="ARBA00004429"/>
    </source>
</evidence>
<evidence type="ECO:0000256" key="2">
    <source>
        <dbReference type="ARBA" id="ARBA00022448"/>
    </source>
</evidence>
<feature type="transmembrane region" description="Helical" evidence="8">
    <location>
        <begin position="5"/>
        <end position="26"/>
    </location>
</feature>
<keyword evidence="2 8" id="KW-0813">Transport</keyword>
<evidence type="ECO:0000256" key="7">
    <source>
        <dbReference type="ARBA" id="ARBA00023136"/>
    </source>
</evidence>
<dbReference type="InterPro" id="IPR035906">
    <property type="entry name" value="MetI-like_sf"/>
</dbReference>
<dbReference type="RefSeq" id="WP_327967394.1">
    <property type="nucleotide sequence ID" value="NZ_JARMQG010000088.1"/>
</dbReference>
<evidence type="ECO:0000256" key="3">
    <source>
        <dbReference type="ARBA" id="ARBA00022475"/>
    </source>
</evidence>
<evidence type="ECO:0000256" key="8">
    <source>
        <dbReference type="RuleBase" id="RU363032"/>
    </source>
</evidence>
<dbReference type="Pfam" id="PF00528">
    <property type="entry name" value="BPD_transp_1"/>
    <property type="match status" value="1"/>
</dbReference>
<feature type="transmembrane region" description="Helical" evidence="8">
    <location>
        <begin position="125"/>
        <end position="148"/>
    </location>
</feature>
<keyword evidence="7 8" id="KW-0472">Membrane</keyword>
<feature type="transmembrane region" description="Helical" evidence="8">
    <location>
        <begin position="226"/>
        <end position="248"/>
    </location>
</feature>
<evidence type="ECO:0000313" key="10">
    <source>
        <dbReference type="EMBL" id="MED3562465.1"/>
    </source>
</evidence>
<evidence type="ECO:0000313" key="11">
    <source>
        <dbReference type="Proteomes" id="UP001330749"/>
    </source>
</evidence>
<dbReference type="PANTHER" id="PTHR43357">
    <property type="entry name" value="INNER MEMBRANE ABC TRANSPORTER PERMEASE PROTEIN YDCV"/>
    <property type="match status" value="1"/>
</dbReference>
<evidence type="ECO:0000259" key="9">
    <source>
        <dbReference type="PROSITE" id="PS50928"/>
    </source>
</evidence>
<dbReference type="Proteomes" id="UP001330749">
    <property type="component" value="Unassembled WGS sequence"/>
</dbReference>
<comment type="similarity">
    <text evidence="8">Belongs to the binding-protein-dependent transport system permease family.</text>
</comment>
<keyword evidence="11" id="KW-1185">Reference proteome</keyword>